<gene>
    <name evidence="1" type="ORF">PCIT_a2413</name>
</gene>
<sequence>MIKIFIYNSLNKKKIEIEILKKIKRKLLTVFEVKNTKNLIFTK</sequence>
<comment type="caution">
    <text evidence="1">The sequence shown here is derived from an EMBL/GenBank/DDBJ whole genome shotgun (WGS) entry which is preliminary data.</text>
</comment>
<accession>A0AAD4AJQ1</accession>
<name>A0AAD4AJQ1_9GAMM</name>
<dbReference type="AlphaFoldDB" id="A0AAD4AJQ1"/>
<reference evidence="1" key="2">
    <citation type="submission" date="2015-03" db="EMBL/GenBank/DDBJ databases">
        <title>Genome sequence of Pseudoalteromonas citrea.</title>
        <authorList>
            <person name="Xie B.-B."/>
            <person name="Rong J.-C."/>
            <person name="Qin Q.-L."/>
            <person name="Zhang Y.-Z."/>
        </authorList>
    </citation>
    <scope>NUCLEOTIDE SEQUENCE</scope>
    <source>
        <strain evidence="1">DSM 8771</strain>
    </source>
</reference>
<dbReference type="EMBL" id="AHBZ03000015">
    <property type="protein sequence ID" value="KAF7772353.1"/>
    <property type="molecule type" value="Genomic_DNA"/>
</dbReference>
<evidence type="ECO:0000313" key="1">
    <source>
        <dbReference type="EMBL" id="KAF7772353.1"/>
    </source>
</evidence>
<proteinExistence type="predicted"/>
<organism evidence="1 2">
    <name type="scientific">Pseudoalteromonas citrea</name>
    <dbReference type="NCBI Taxonomy" id="43655"/>
    <lineage>
        <taxon>Bacteria</taxon>
        <taxon>Pseudomonadati</taxon>
        <taxon>Pseudomonadota</taxon>
        <taxon>Gammaproteobacteria</taxon>
        <taxon>Alteromonadales</taxon>
        <taxon>Pseudoalteromonadaceae</taxon>
        <taxon>Pseudoalteromonas</taxon>
    </lineage>
</organism>
<evidence type="ECO:0000313" key="2">
    <source>
        <dbReference type="Proteomes" id="UP000016487"/>
    </source>
</evidence>
<dbReference type="Proteomes" id="UP000016487">
    <property type="component" value="Unassembled WGS sequence"/>
</dbReference>
<reference evidence="1" key="1">
    <citation type="journal article" date="2012" name="J. Bacteriol.">
        <title>Genome sequences of type strains of seven species of the marine bacterium Pseudoalteromonas.</title>
        <authorList>
            <person name="Xie B.B."/>
            <person name="Shu Y.L."/>
            <person name="Qin Q.L."/>
            <person name="Rong J.C."/>
            <person name="Zhang X.Y."/>
            <person name="Chen X.L."/>
            <person name="Shi M."/>
            <person name="He H.L."/>
            <person name="Zhou B.C."/>
            <person name="Zhang Y.Z."/>
        </authorList>
    </citation>
    <scope>NUCLEOTIDE SEQUENCE</scope>
    <source>
        <strain evidence="1">DSM 8771</strain>
    </source>
</reference>
<protein>
    <submittedName>
        <fullName evidence="1">Uncharacterized protein</fullName>
    </submittedName>
</protein>